<gene>
    <name evidence="3" type="ORF">SAMN02745216_01221</name>
</gene>
<evidence type="ECO:0000256" key="1">
    <source>
        <dbReference type="ARBA" id="ARBA00023186"/>
    </source>
</evidence>
<dbReference type="Gene3D" id="1.10.287.110">
    <property type="entry name" value="DnaJ domain"/>
    <property type="match status" value="1"/>
</dbReference>
<dbReference type="InterPro" id="IPR036869">
    <property type="entry name" value="J_dom_sf"/>
</dbReference>
<dbReference type="PRINTS" id="PR00625">
    <property type="entry name" value="JDOMAIN"/>
</dbReference>
<dbReference type="CDD" id="cd06257">
    <property type="entry name" value="DnaJ"/>
    <property type="match status" value="1"/>
</dbReference>
<dbReference type="SUPFAM" id="SSF46565">
    <property type="entry name" value="Chaperone J-domain"/>
    <property type="match status" value="1"/>
</dbReference>
<evidence type="ECO:0000259" key="2">
    <source>
        <dbReference type="PROSITE" id="PS50076"/>
    </source>
</evidence>
<dbReference type="PROSITE" id="PS50076">
    <property type="entry name" value="DNAJ_2"/>
    <property type="match status" value="1"/>
</dbReference>
<sequence>MKKRDYYMVLGVSRDESPRGIKEAFRNLAMRYHPDRAGLKWTERFREIMEAYEVLGNAERRRDYNDGLDHASSIPIRRKSSVAPEYRAQPEPLIPEKVPSIAEYLGFSDAFDALLNRFAMNFSGIGIPKAETAQSLDVELIISKSQAIRGGMAVLMVPAYYPCRYCRGTGYRFPNICSWCGGGGMLEEQEKVRLMIPAGVRDGAVLEIPLRGMGVHNLYLKAVVRVQ</sequence>
<dbReference type="OrthoDB" id="9779622at2"/>
<name>A0A1M6HH09_9BACT</name>
<feature type="domain" description="J" evidence="2">
    <location>
        <begin position="5"/>
        <end position="68"/>
    </location>
</feature>
<dbReference type="SUPFAM" id="SSF57938">
    <property type="entry name" value="DnaJ/Hsp40 cysteine-rich domain"/>
    <property type="match status" value="1"/>
</dbReference>
<dbReference type="Proteomes" id="UP000183994">
    <property type="component" value="Unassembled WGS sequence"/>
</dbReference>
<evidence type="ECO:0000313" key="4">
    <source>
        <dbReference type="Proteomes" id="UP000183994"/>
    </source>
</evidence>
<accession>A0A1M6HH09</accession>
<dbReference type="RefSeq" id="WP_073474003.1">
    <property type="nucleotide sequence ID" value="NZ_FQZU01000005.1"/>
</dbReference>
<organism evidence="3 4">
    <name type="scientific">Desulfatibacillum alkenivorans DSM 16219</name>
    <dbReference type="NCBI Taxonomy" id="1121393"/>
    <lineage>
        <taxon>Bacteria</taxon>
        <taxon>Pseudomonadati</taxon>
        <taxon>Thermodesulfobacteriota</taxon>
        <taxon>Desulfobacteria</taxon>
        <taxon>Desulfobacterales</taxon>
        <taxon>Desulfatibacillaceae</taxon>
        <taxon>Desulfatibacillum</taxon>
    </lineage>
</organism>
<proteinExistence type="predicted"/>
<dbReference type="Gene3D" id="2.60.260.20">
    <property type="entry name" value="Urease metallochaperone UreE, N-terminal domain"/>
    <property type="match status" value="1"/>
</dbReference>
<evidence type="ECO:0000313" key="3">
    <source>
        <dbReference type="EMBL" id="SHJ21409.1"/>
    </source>
</evidence>
<dbReference type="PROSITE" id="PS00636">
    <property type="entry name" value="DNAJ_1"/>
    <property type="match status" value="1"/>
</dbReference>
<dbReference type="PANTHER" id="PTHR44145">
    <property type="entry name" value="DNAJ HOMOLOG SUBFAMILY A MEMBER 3, MITOCHONDRIAL"/>
    <property type="match status" value="1"/>
</dbReference>
<dbReference type="PANTHER" id="PTHR44145:SF3">
    <property type="entry name" value="DNAJ HOMOLOG SUBFAMILY A MEMBER 3, MITOCHONDRIAL"/>
    <property type="match status" value="1"/>
</dbReference>
<protein>
    <submittedName>
        <fullName evidence="3">DnaJ domain-containing protein</fullName>
    </submittedName>
</protein>
<dbReference type="InterPro" id="IPR036410">
    <property type="entry name" value="HSP_DnaJ_Cys-rich_dom_sf"/>
</dbReference>
<dbReference type="AlphaFoldDB" id="A0A1M6HH09"/>
<dbReference type="SMART" id="SM00271">
    <property type="entry name" value="DnaJ"/>
    <property type="match status" value="1"/>
</dbReference>
<dbReference type="STRING" id="1121393.SAMN02745216_01221"/>
<keyword evidence="4" id="KW-1185">Reference proteome</keyword>
<keyword evidence="1" id="KW-0143">Chaperone</keyword>
<reference evidence="4" key="1">
    <citation type="submission" date="2016-11" db="EMBL/GenBank/DDBJ databases">
        <authorList>
            <person name="Varghese N."/>
            <person name="Submissions S."/>
        </authorList>
    </citation>
    <scope>NUCLEOTIDE SEQUENCE [LARGE SCALE GENOMIC DNA]</scope>
    <source>
        <strain evidence="4">DSM 16219</strain>
    </source>
</reference>
<dbReference type="InterPro" id="IPR051938">
    <property type="entry name" value="Apopto_cytoskel_mod"/>
</dbReference>
<dbReference type="EMBL" id="FQZU01000005">
    <property type="protein sequence ID" value="SHJ21409.1"/>
    <property type="molecule type" value="Genomic_DNA"/>
</dbReference>
<dbReference type="InterPro" id="IPR001623">
    <property type="entry name" value="DnaJ_domain"/>
</dbReference>
<dbReference type="Gene3D" id="2.10.230.10">
    <property type="entry name" value="Heat shock protein DnaJ, cysteine-rich domain"/>
    <property type="match status" value="1"/>
</dbReference>
<dbReference type="InterPro" id="IPR018253">
    <property type="entry name" value="DnaJ_domain_CS"/>
</dbReference>
<dbReference type="Pfam" id="PF00226">
    <property type="entry name" value="DnaJ"/>
    <property type="match status" value="1"/>
</dbReference>